<keyword evidence="5" id="KW-0460">Magnesium</keyword>
<dbReference type="PROSITE" id="PS00723">
    <property type="entry name" value="POLYPRENYL_SYNTHASE_1"/>
    <property type="match status" value="1"/>
</dbReference>
<name>A0ABW5CPV7_9HYPH</name>
<dbReference type="Pfam" id="PF00348">
    <property type="entry name" value="polyprenyl_synt"/>
    <property type="match status" value="1"/>
</dbReference>
<protein>
    <submittedName>
        <fullName evidence="8">Polyprenyl synthetase family protein</fullName>
        <ecNumber evidence="8">2.5.1.-</ecNumber>
    </submittedName>
</protein>
<dbReference type="GO" id="GO:0016740">
    <property type="term" value="F:transferase activity"/>
    <property type="evidence" value="ECO:0007669"/>
    <property type="project" value="UniProtKB-KW"/>
</dbReference>
<evidence type="ECO:0000256" key="2">
    <source>
        <dbReference type="ARBA" id="ARBA00006706"/>
    </source>
</evidence>
<dbReference type="Gene3D" id="1.10.600.10">
    <property type="entry name" value="Farnesyl Diphosphate Synthase"/>
    <property type="match status" value="1"/>
</dbReference>
<dbReference type="CDD" id="cd00685">
    <property type="entry name" value="Trans_IPPS_HT"/>
    <property type="match status" value="1"/>
</dbReference>
<dbReference type="Proteomes" id="UP001597371">
    <property type="component" value="Unassembled WGS sequence"/>
</dbReference>
<dbReference type="InterPro" id="IPR008949">
    <property type="entry name" value="Isoprenoid_synthase_dom_sf"/>
</dbReference>
<keyword evidence="9" id="KW-1185">Reference proteome</keyword>
<dbReference type="PROSITE" id="PS00444">
    <property type="entry name" value="POLYPRENYL_SYNTHASE_2"/>
    <property type="match status" value="1"/>
</dbReference>
<evidence type="ECO:0000256" key="1">
    <source>
        <dbReference type="ARBA" id="ARBA00001946"/>
    </source>
</evidence>
<dbReference type="InterPro" id="IPR033749">
    <property type="entry name" value="Polyprenyl_synt_CS"/>
</dbReference>
<keyword evidence="3 7" id="KW-0808">Transferase</keyword>
<keyword evidence="6" id="KW-0414">Isoprene biosynthesis</keyword>
<keyword evidence="4" id="KW-0479">Metal-binding</keyword>
<evidence type="ECO:0000256" key="4">
    <source>
        <dbReference type="ARBA" id="ARBA00022723"/>
    </source>
</evidence>
<evidence type="ECO:0000256" key="7">
    <source>
        <dbReference type="RuleBase" id="RU004466"/>
    </source>
</evidence>
<proteinExistence type="inferred from homology"/>
<gene>
    <name evidence="8" type="ORF">ACFSKQ_12860</name>
</gene>
<dbReference type="InterPro" id="IPR000092">
    <property type="entry name" value="Polyprenyl_synt"/>
</dbReference>
<evidence type="ECO:0000256" key="6">
    <source>
        <dbReference type="ARBA" id="ARBA00023229"/>
    </source>
</evidence>
<reference evidence="9" key="1">
    <citation type="journal article" date="2019" name="Int. J. Syst. Evol. Microbiol.">
        <title>The Global Catalogue of Microorganisms (GCM) 10K type strain sequencing project: providing services to taxonomists for standard genome sequencing and annotation.</title>
        <authorList>
            <consortium name="The Broad Institute Genomics Platform"/>
            <consortium name="The Broad Institute Genome Sequencing Center for Infectious Disease"/>
            <person name="Wu L."/>
            <person name="Ma J."/>
        </authorList>
    </citation>
    <scope>NUCLEOTIDE SEQUENCE [LARGE SCALE GENOMIC DNA]</scope>
    <source>
        <strain evidence="9">ZS-35-S2</strain>
    </source>
</reference>
<organism evidence="8 9">
    <name type="scientific">Aureimonas populi</name>
    <dbReference type="NCBI Taxonomy" id="1701758"/>
    <lineage>
        <taxon>Bacteria</taxon>
        <taxon>Pseudomonadati</taxon>
        <taxon>Pseudomonadota</taxon>
        <taxon>Alphaproteobacteria</taxon>
        <taxon>Hyphomicrobiales</taxon>
        <taxon>Aurantimonadaceae</taxon>
        <taxon>Aureimonas</taxon>
    </lineage>
</organism>
<evidence type="ECO:0000256" key="3">
    <source>
        <dbReference type="ARBA" id="ARBA00022679"/>
    </source>
</evidence>
<comment type="similarity">
    <text evidence="2 7">Belongs to the FPP/GGPP synthase family.</text>
</comment>
<dbReference type="SFLD" id="SFLDS00005">
    <property type="entry name" value="Isoprenoid_Synthase_Type_I"/>
    <property type="match status" value="1"/>
</dbReference>
<evidence type="ECO:0000313" key="9">
    <source>
        <dbReference type="Proteomes" id="UP001597371"/>
    </source>
</evidence>
<dbReference type="SUPFAM" id="SSF48576">
    <property type="entry name" value="Terpenoid synthases"/>
    <property type="match status" value="1"/>
</dbReference>
<comment type="caution">
    <text evidence="8">The sequence shown here is derived from an EMBL/GenBank/DDBJ whole genome shotgun (WGS) entry which is preliminary data.</text>
</comment>
<comment type="cofactor">
    <cofactor evidence="1">
        <name>Mg(2+)</name>
        <dbReference type="ChEBI" id="CHEBI:18420"/>
    </cofactor>
</comment>
<dbReference type="PANTHER" id="PTHR43281">
    <property type="entry name" value="FARNESYL DIPHOSPHATE SYNTHASE"/>
    <property type="match status" value="1"/>
</dbReference>
<dbReference type="RefSeq" id="WP_209740665.1">
    <property type="nucleotide sequence ID" value="NZ_CP072611.1"/>
</dbReference>
<dbReference type="EMBL" id="JBHUIJ010000016">
    <property type="protein sequence ID" value="MFD2238341.1"/>
    <property type="molecule type" value="Genomic_DNA"/>
</dbReference>
<accession>A0ABW5CPV7</accession>
<evidence type="ECO:0000256" key="5">
    <source>
        <dbReference type="ARBA" id="ARBA00022842"/>
    </source>
</evidence>
<evidence type="ECO:0000313" key="8">
    <source>
        <dbReference type="EMBL" id="MFD2238341.1"/>
    </source>
</evidence>
<dbReference type="PANTHER" id="PTHR43281:SF1">
    <property type="entry name" value="FARNESYL DIPHOSPHATE SYNTHASE"/>
    <property type="match status" value="1"/>
</dbReference>
<dbReference type="EC" id="2.5.1.-" evidence="8"/>
<sequence>MVGEGLRGTGELLQRIDARLAGLLPAGGDALGAAMADAALAPGKRLRPLMTMIVAEDLGGPPDAALDVGCAVEMVHAASLVLDDLPCMDDAALRRGRPALHRAHGEDVAVLAAVSLLTQAFGIVAATGGACGEARLECLTLLSGAVGTQGLAAGQLNDLHGGRRARPLAEILATNSLKTGALFAASVEAGAVLAGAQGSRPALRAFADEIGQAFQLLDDLLDHQPMHVTGKDPGRDEGKSTVVSMLGAVPVEKRIERHLAQAHIHLEAVFGPRSRLAALVDDVFARTADMSEQEAGAR</sequence>